<evidence type="ECO:0000256" key="8">
    <source>
        <dbReference type="RuleBase" id="RU363032"/>
    </source>
</evidence>
<gene>
    <name evidence="10" type="ORF">HMPREF9020_01500</name>
</gene>
<dbReference type="InterPro" id="IPR010065">
    <property type="entry name" value="AA_ABC_transptr_permease_3TM"/>
</dbReference>
<keyword evidence="6 8" id="KW-1133">Transmembrane helix</keyword>
<evidence type="ECO:0000256" key="7">
    <source>
        <dbReference type="ARBA" id="ARBA00023136"/>
    </source>
</evidence>
<keyword evidence="7 8" id="KW-0472">Membrane</keyword>
<keyword evidence="11" id="KW-1185">Reference proteome</keyword>
<dbReference type="InterPro" id="IPR043429">
    <property type="entry name" value="ArtM/GltK/GlnP/TcyL/YhdX-like"/>
</dbReference>
<evidence type="ECO:0000256" key="2">
    <source>
        <dbReference type="ARBA" id="ARBA00022448"/>
    </source>
</evidence>
<evidence type="ECO:0000256" key="1">
    <source>
        <dbReference type="ARBA" id="ARBA00004651"/>
    </source>
</evidence>
<keyword evidence="2 8" id="KW-0813">Transport</keyword>
<dbReference type="NCBIfam" id="TIGR01726">
    <property type="entry name" value="HEQRo_perm_3TM"/>
    <property type="match status" value="1"/>
</dbReference>
<dbReference type="HOGENOM" id="CLU_019602_1_2_11"/>
<feature type="transmembrane region" description="Helical" evidence="8">
    <location>
        <begin position="255"/>
        <end position="275"/>
    </location>
</feature>
<feature type="transmembrane region" description="Helical" evidence="8">
    <location>
        <begin position="66"/>
        <end position="93"/>
    </location>
</feature>
<keyword evidence="3" id="KW-1003">Cell membrane</keyword>
<dbReference type="InterPro" id="IPR000515">
    <property type="entry name" value="MetI-like"/>
</dbReference>
<dbReference type="RefSeq" id="WP_048349257.1">
    <property type="nucleotide sequence ID" value="NZ_GG770225.1"/>
</dbReference>
<dbReference type="PANTHER" id="PTHR30614:SF0">
    <property type="entry name" value="L-CYSTINE TRANSPORT SYSTEM PERMEASE PROTEIN TCYL"/>
    <property type="match status" value="1"/>
</dbReference>
<dbReference type="Pfam" id="PF00528">
    <property type="entry name" value="BPD_transp_1"/>
    <property type="match status" value="1"/>
</dbReference>
<keyword evidence="4 8" id="KW-0812">Transmembrane</keyword>
<dbReference type="GO" id="GO:0022857">
    <property type="term" value="F:transmembrane transporter activity"/>
    <property type="evidence" value="ECO:0007669"/>
    <property type="project" value="InterPro"/>
</dbReference>
<reference evidence="10 11" key="1">
    <citation type="submission" date="2012-01" db="EMBL/GenBank/DDBJ databases">
        <title>The Genome Sequence of Scardovia inopinata F0304.</title>
        <authorList>
            <consortium name="The Broad Institute Genome Sequencing Platform"/>
            <person name="Earl A."/>
            <person name="Ward D."/>
            <person name="Feldgarden M."/>
            <person name="Gevers D."/>
            <person name="Izard J."/>
            <person name="Baranova O.V."/>
            <person name="Blanton J.M."/>
            <person name="Tanner A.C."/>
            <person name="Dewhirst F.E."/>
            <person name="Young S.K."/>
            <person name="Zeng Q."/>
            <person name="Gargeya S."/>
            <person name="Fitzgerald M."/>
            <person name="Haas B."/>
            <person name="Abouelleil A."/>
            <person name="Alvarado L."/>
            <person name="Arachchi H.M."/>
            <person name="Berlin A."/>
            <person name="Chapman S.B."/>
            <person name="Gearin G."/>
            <person name="Goldberg J."/>
            <person name="Griggs A."/>
            <person name="Gujja S."/>
            <person name="Hansen M."/>
            <person name="Heiman D."/>
            <person name="Howarth C."/>
            <person name="Larimer J."/>
            <person name="Lui A."/>
            <person name="MacDonald P.J."/>
            <person name="McCowen C."/>
            <person name="Montmayeur A."/>
            <person name="Murphy C."/>
            <person name="Neiman D."/>
            <person name="Pearson M."/>
            <person name="Priest M."/>
            <person name="Roberts A."/>
            <person name="Saif S."/>
            <person name="Shea T."/>
            <person name="Sisk P."/>
            <person name="Stolte C."/>
            <person name="Sykes S."/>
            <person name="Wortman J."/>
            <person name="Nusbaum C."/>
            <person name="Birren B."/>
        </authorList>
    </citation>
    <scope>NUCLEOTIDE SEQUENCE [LARGE SCALE GENOMIC DNA]</scope>
    <source>
        <strain evidence="10 11">F0304</strain>
    </source>
</reference>
<comment type="subcellular location">
    <subcellularLocation>
        <location evidence="1 8">Cell membrane</location>
        <topology evidence="1 8">Multi-pass membrane protein</topology>
    </subcellularLocation>
</comment>
<evidence type="ECO:0000313" key="10">
    <source>
        <dbReference type="EMBL" id="EQW17316.1"/>
    </source>
</evidence>
<dbReference type="AlphaFoldDB" id="W1MXI8"/>
<dbReference type="eggNOG" id="COG0765">
    <property type="taxonomic scope" value="Bacteria"/>
</dbReference>
<dbReference type="PROSITE" id="PS50928">
    <property type="entry name" value="ABC_TM1"/>
    <property type="match status" value="1"/>
</dbReference>
<comment type="caution">
    <text evidence="10">The sequence shown here is derived from an EMBL/GenBank/DDBJ whole genome shotgun (WGS) entry which is preliminary data.</text>
</comment>
<organism evidence="10 11">
    <name type="scientific">Scardovia inopinata F0304</name>
    <dbReference type="NCBI Taxonomy" id="641146"/>
    <lineage>
        <taxon>Bacteria</taxon>
        <taxon>Bacillati</taxon>
        <taxon>Actinomycetota</taxon>
        <taxon>Actinomycetes</taxon>
        <taxon>Bifidobacteriales</taxon>
        <taxon>Bifidobacteriaceae</taxon>
        <taxon>Scardovia</taxon>
    </lineage>
</organism>
<dbReference type="GO" id="GO:0006865">
    <property type="term" value="P:amino acid transport"/>
    <property type="evidence" value="ECO:0007669"/>
    <property type="project" value="UniProtKB-KW"/>
</dbReference>
<proteinExistence type="inferred from homology"/>
<dbReference type="SUPFAM" id="SSF161098">
    <property type="entry name" value="MetI-like"/>
    <property type="match status" value="1"/>
</dbReference>
<feature type="transmembrane region" description="Helical" evidence="8">
    <location>
        <begin position="26"/>
        <end position="46"/>
    </location>
</feature>
<evidence type="ECO:0000259" key="9">
    <source>
        <dbReference type="PROSITE" id="PS50928"/>
    </source>
</evidence>
<dbReference type="EMBL" id="ADCX01000003">
    <property type="protein sequence ID" value="EQW17316.1"/>
    <property type="molecule type" value="Genomic_DNA"/>
</dbReference>
<evidence type="ECO:0000256" key="5">
    <source>
        <dbReference type="ARBA" id="ARBA00022970"/>
    </source>
</evidence>
<keyword evidence="5" id="KW-0029">Amino-acid transport</keyword>
<evidence type="ECO:0000256" key="3">
    <source>
        <dbReference type="ARBA" id="ARBA00022475"/>
    </source>
</evidence>
<dbReference type="GO" id="GO:0043190">
    <property type="term" value="C:ATP-binding cassette (ABC) transporter complex"/>
    <property type="evidence" value="ECO:0007669"/>
    <property type="project" value="InterPro"/>
</dbReference>
<accession>W1MXI8</accession>
<dbReference type="PANTHER" id="PTHR30614">
    <property type="entry name" value="MEMBRANE COMPONENT OF AMINO ACID ABC TRANSPORTER"/>
    <property type="match status" value="1"/>
</dbReference>
<dbReference type="CDD" id="cd06261">
    <property type="entry name" value="TM_PBP2"/>
    <property type="match status" value="1"/>
</dbReference>
<feature type="domain" description="ABC transmembrane type-1" evidence="9">
    <location>
        <begin position="69"/>
        <end position="276"/>
    </location>
</feature>
<evidence type="ECO:0000256" key="6">
    <source>
        <dbReference type="ARBA" id="ARBA00022989"/>
    </source>
</evidence>
<dbReference type="InterPro" id="IPR035906">
    <property type="entry name" value="MetI-like_sf"/>
</dbReference>
<evidence type="ECO:0000256" key="4">
    <source>
        <dbReference type="ARBA" id="ARBA00022692"/>
    </source>
</evidence>
<protein>
    <submittedName>
        <fullName evidence="10">His/Glu/Gln/Arg/opine family amino ABC transporter, permease, 3-TM region</fullName>
    </submittedName>
</protein>
<dbReference type="Proteomes" id="UP000005777">
    <property type="component" value="Unassembled WGS sequence"/>
</dbReference>
<feature type="transmembrane region" description="Helical" evidence="8">
    <location>
        <begin position="105"/>
        <end position="131"/>
    </location>
</feature>
<evidence type="ECO:0000313" key="11">
    <source>
        <dbReference type="Proteomes" id="UP000005777"/>
    </source>
</evidence>
<sequence>MTDHHTSTSEDPIPNRIHARPVRRPGAIIAGLIVLLVTAMLIHGIITNPNFEWNVVWRYLFNEHVLSGVAWTLILTFGSFLIATFLAIVLAVMRQSVNPVLKAVSWFYIWFFRGTPVYTQLVFWGLIAVLIPKISLGIPFGPTFFSINTEEVFTAGRAALIGLALNEAAYLSEIVRAGLESVDKGQTEASQALGMNRRQIMYRIVLPQAMRIIVPPMSNEAIGLLKTTSLVLAVPFTMELQYVTNSITYKTYKPIPLLLVAAIWYLIITSILMVIQHYLEKYFSRGFTDEAARSNSISGSSLSQSYKADKEKARRRAVEAKHLGLNA</sequence>
<dbReference type="Gene3D" id="1.10.3720.10">
    <property type="entry name" value="MetI-like"/>
    <property type="match status" value="1"/>
</dbReference>
<comment type="similarity">
    <text evidence="8">Belongs to the binding-protein-dependent transport system permease family.</text>
</comment>
<name>W1MXI8_SCAIO</name>